<comment type="subcellular location">
    <subcellularLocation>
        <location evidence="1">Nucleus membrane</location>
        <topology evidence="1">Multi-pass membrane protein</topology>
    </subcellularLocation>
</comment>
<evidence type="ECO:0000313" key="7">
    <source>
        <dbReference type="EMBL" id="SVE69764.1"/>
    </source>
</evidence>
<reference evidence="7" key="1">
    <citation type="submission" date="2018-08" db="EMBL/GenBank/DDBJ databases">
        <authorList>
            <person name="Cornetti L."/>
        </authorList>
    </citation>
    <scope>NUCLEOTIDE SEQUENCE</scope>
    <source>
        <strain evidence="7">FI-BAL1-1</strain>
    </source>
</reference>
<keyword evidence="4 5" id="KW-1133">Transmembrane helix</keyword>
<dbReference type="GO" id="GO:0030692">
    <property type="term" value="C:Noc4p-Nop14p complex"/>
    <property type="evidence" value="ECO:0007669"/>
    <property type="project" value="TreeGrafter"/>
</dbReference>
<dbReference type="GO" id="GO:0031965">
    <property type="term" value="C:nuclear membrane"/>
    <property type="evidence" value="ECO:0007669"/>
    <property type="project" value="UniProtKB-SubCell"/>
</dbReference>
<evidence type="ECO:0000259" key="6">
    <source>
        <dbReference type="Pfam" id="PF03914"/>
    </source>
</evidence>
<evidence type="ECO:0000256" key="4">
    <source>
        <dbReference type="ARBA" id="ARBA00022989"/>
    </source>
</evidence>
<evidence type="ECO:0000256" key="3">
    <source>
        <dbReference type="ARBA" id="ARBA00022692"/>
    </source>
</evidence>
<evidence type="ECO:0000256" key="2">
    <source>
        <dbReference type="ARBA" id="ARBA00007797"/>
    </source>
</evidence>
<dbReference type="EMBL" id="LR000145">
    <property type="protein sequence ID" value="SVE69764.1"/>
    <property type="molecule type" value="mRNA"/>
</dbReference>
<feature type="transmembrane region" description="Helical" evidence="5">
    <location>
        <begin position="371"/>
        <end position="392"/>
    </location>
</feature>
<sequence length="514" mass="59874">MATSTKKRDLKQNRDILDSIKSKTKEIIQNRKKVNHIIDIQLCLENDENAVVVASVKALETIFSHLATSGLMPEKGPPLETEAEKKIREWSRERYQDYQEKLFALLAADQVSHQELALVTLMHFLQIEGQYPIQKMPEGKEQVFALDLLEKIIQHMLSLEAKASTPVLTRFQEFMEYEDVLFHLLRVLKTIMKSQSEVDEKFLRNLVHLLEHITLHNKASAKTDDKRKLFCPELAIFQWNYRLAKQYFSFVWQQLMKNQLTPNLYKRVLVILPDKVIPHLEKPLLLTDFLMTSYNIGGAVSILALHGVFLLMQGHNLEYPDFYTKLYALLEPGVLFVKHRPRFFYLLDLFMTSTHVPEYIAAAFAKRLSRLALIAPPNVIVMLLHFIGNLMVRHRGLVKLMHNPDNQNDVSNDPFVMEETNLMACNATESSLWEIKTLQSHVLPEIAYTAKFIDRDLPKTEWDISQDLELTMEELLEKELKRKHSEEDVPINFEKPTKFACVKHDKLSEFFEFV</sequence>
<feature type="transmembrane region" description="Helical" evidence="5">
    <location>
        <begin position="343"/>
        <end position="365"/>
    </location>
</feature>
<dbReference type="GO" id="GO:0042254">
    <property type="term" value="P:ribosome biogenesis"/>
    <property type="evidence" value="ECO:0007669"/>
    <property type="project" value="InterPro"/>
</dbReference>
<organism evidence="7">
    <name type="scientific">Eubosmina coregoni</name>
    <dbReference type="NCBI Taxonomy" id="186181"/>
    <lineage>
        <taxon>Eukaryota</taxon>
        <taxon>Metazoa</taxon>
        <taxon>Ecdysozoa</taxon>
        <taxon>Arthropoda</taxon>
        <taxon>Crustacea</taxon>
        <taxon>Branchiopoda</taxon>
        <taxon>Diplostraca</taxon>
        <taxon>Cladocera</taxon>
        <taxon>Anomopoda</taxon>
        <taxon>Bosminidae</taxon>
        <taxon>Eubosmina</taxon>
    </lineage>
</organism>
<comment type="similarity">
    <text evidence="2">Belongs to the CBF/MAK21 family.</text>
</comment>
<evidence type="ECO:0000256" key="5">
    <source>
        <dbReference type="SAM" id="Phobius"/>
    </source>
</evidence>
<dbReference type="GO" id="GO:0032040">
    <property type="term" value="C:small-subunit processome"/>
    <property type="evidence" value="ECO:0007669"/>
    <property type="project" value="TreeGrafter"/>
</dbReference>
<name>A0A4Y7LNV7_9CRUS</name>
<keyword evidence="3 5" id="KW-0812">Transmembrane</keyword>
<dbReference type="InterPro" id="IPR027193">
    <property type="entry name" value="Noc4"/>
</dbReference>
<dbReference type="InterPro" id="IPR016024">
    <property type="entry name" value="ARM-type_fold"/>
</dbReference>
<proteinExistence type="evidence at transcript level"/>
<evidence type="ECO:0000256" key="1">
    <source>
        <dbReference type="ARBA" id="ARBA00004232"/>
    </source>
</evidence>
<dbReference type="PANTHER" id="PTHR12455:SF0">
    <property type="entry name" value="NUCLEOLAR COMPLEX PROTEIN 4 HOMOLOG"/>
    <property type="match status" value="1"/>
</dbReference>
<dbReference type="InterPro" id="IPR005612">
    <property type="entry name" value="CCAAT-binding_factor"/>
</dbReference>
<dbReference type="AlphaFoldDB" id="A0A4Y7LNV7"/>
<feature type="transmembrane region" description="Helical" evidence="5">
    <location>
        <begin position="289"/>
        <end position="312"/>
    </location>
</feature>
<dbReference type="Pfam" id="PF03914">
    <property type="entry name" value="CBF"/>
    <property type="match status" value="1"/>
</dbReference>
<dbReference type="SUPFAM" id="SSF48371">
    <property type="entry name" value="ARM repeat"/>
    <property type="match status" value="1"/>
</dbReference>
<dbReference type="PANTHER" id="PTHR12455">
    <property type="entry name" value="NUCLEOLAR COMPLEX PROTEIN 4"/>
    <property type="match status" value="1"/>
</dbReference>
<protein>
    <submittedName>
        <fullName evidence="7">EOG090X04ZD</fullName>
    </submittedName>
</protein>
<feature type="domain" description="CCAAT-binding factor" evidence="6">
    <location>
        <begin position="301"/>
        <end position="448"/>
    </location>
</feature>
<accession>A0A4Y7LNV7</accession>
<gene>
    <name evidence="7" type="primary">EOG090X04ZD</name>
</gene>
<keyword evidence="5" id="KW-0472">Membrane</keyword>